<dbReference type="GO" id="GO:0016020">
    <property type="term" value="C:membrane"/>
    <property type="evidence" value="ECO:0007669"/>
    <property type="project" value="UniProtKB-SubCell"/>
</dbReference>
<accession>A0A3N2CPZ1</accession>
<sequence length="191" mass="20579">MPVLDTGETTGPAPETAARPPARWRVLLTVVLGSVLVLGLVAVGYLAYRLQNPTTAPFRPTAGSAVPTGADRRDALDVAEQFALRMDTVDGADIDGYVKGINEMLTTKAKTENVKTFDAMKESYAAAEVKGKGQVLQRGIADIDPDSATVLVAHDADVSTTQGDIEHHYRWTVELVKVDGEWRVDDFTPVN</sequence>
<gene>
    <name evidence="4" type="ORF">EDD33_0419</name>
</gene>
<evidence type="ECO:0008006" key="6">
    <source>
        <dbReference type="Google" id="ProtNLM"/>
    </source>
</evidence>
<comment type="caution">
    <text evidence="4">The sequence shown here is derived from an EMBL/GenBank/DDBJ whole genome shotgun (WGS) entry which is preliminary data.</text>
</comment>
<dbReference type="AlphaFoldDB" id="A0A3N2CPZ1"/>
<dbReference type="OrthoDB" id="3746626at2"/>
<name>A0A3N2CPZ1_9ACTN</name>
<evidence type="ECO:0000256" key="3">
    <source>
        <dbReference type="SAM" id="Phobius"/>
    </source>
</evidence>
<dbReference type="Proteomes" id="UP000281738">
    <property type="component" value="Unassembled WGS sequence"/>
</dbReference>
<reference evidence="4 5" key="1">
    <citation type="submission" date="2018-11" db="EMBL/GenBank/DDBJ databases">
        <title>Sequencing the genomes of 1000 actinobacteria strains.</title>
        <authorList>
            <person name="Klenk H.-P."/>
        </authorList>
    </citation>
    <scope>NUCLEOTIDE SEQUENCE [LARGE SCALE GENOMIC DNA]</scope>
    <source>
        <strain evidence="4 5">DSM 12652</strain>
    </source>
</reference>
<comment type="subcellular location">
    <subcellularLocation>
        <location evidence="1">Membrane</location>
    </subcellularLocation>
</comment>
<evidence type="ECO:0000256" key="1">
    <source>
        <dbReference type="ARBA" id="ARBA00004370"/>
    </source>
</evidence>
<evidence type="ECO:0000256" key="2">
    <source>
        <dbReference type="ARBA" id="ARBA00023136"/>
    </source>
</evidence>
<dbReference type="PANTHER" id="PTHR37042:SF4">
    <property type="entry name" value="OUTER MEMBRANE PROTEIN RV1973"/>
    <property type="match status" value="1"/>
</dbReference>
<protein>
    <recommendedName>
        <fullName evidence="6">Mce-associated membrane protein</fullName>
    </recommendedName>
</protein>
<keyword evidence="3" id="KW-1133">Transmembrane helix</keyword>
<dbReference type="EMBL" id="RKHO01000001">
    <property type="protein sequence ID" value="ROR89590.1"/>
    <property type="molecule type" value="Genomic_DNA"/>
</dbReference>
<evidence type="ECO:0000313" key="4">
    <source>
        <dbReference type="EMBL" id="ROR89590.1"/>
    </source>
</evidence>
<organism evidence="4 5">
    <name type="scientific">Nocardioides aurantiacus</name>
    <dbReference type="NCBI Taxonomy" id="86796"/>
    <lineage>
        <taxon>Bacteria</taxon>
        <taxon>Bacillati</taxon>
        <taxon>Actinomycetota</taxon>
        <taxon>Actinomycetes</taxon>
        <taxon>Propionibacteriales</taxon>
        <taxon>Nocardioidaceae</taxon>
        <taxon>Nocardioides</taxon>
    </lineage>
</organism>
<proteinExistence type="predicted"/>
<keyword evidence="5" id="KW-1185">Reference proteome</keyword>
<dbReference type="RefSeq" id="WP_148076912.1">
    <property type="nucleotide sequence ID" value="NZ_RKHO01000001.1"/>
</dbReference>
<keyword evidence="2 3" id="KW-0472">Membrane</keyword>
<feature type="transmembrane region" description="Helical" evidence="3">
    <location>
        <begin position="26"/>
        <end position="48"/>
    </location>
</feature>
<keyword evidence="3" id="KW-0812">Transmembrane</keyword>
<dbReference type="PANTHER" id="PTHR37042">
    <property type="entry name" value="OUTER MEMBRANE PROTEIN RV1973"/>
    <property type="match status" value="1"/>
</dbReference>
<evidence type="ECO:0000313" key="5">
    <source>
        <dbReference type="Proteomes" id="UP000281738"/>
    </source>
</evidence>